<dbReference type="GO" id="GO:0120029">
    <property type="term" value="P:proton export across plasma membrane"/>
    <property type="evidence" value="ECO:0007669"/>
    <property type="project" value="InterPro"/>
</dbReference>
<feature type="transmembrane region" description="Helical" evidence="5">
    <location>
        <begin position="57"/>
        <end position="73"/>
    </location>
</feature>
<reference evidence="8" key="1">
    <citation type="journal article" date="2018" name="Nat. Microbiol.">
        <title>Leveraging single-cell genomics to expand the fungal tree of life.</title>
        <authorList>
            <person name="Ahrendt S.R."/>
            <person name="Quandt C.A."/>
            <person name="Ciobanu D."/>
            <person name="Clum A."/>
            <person name="Salamov A."/>
            <person name="Andreopoulos B."/>
            <person name="Cheng J.F."/>
            <person name="Woyke T."/>
            <person name="Pelin A."/>
            <person name="Henrissat B."/>
            <person name="Reynolds N.K."/>
            <person name="Benny G.L."/>
            <person name="Smith M.E."/>
            <person name="James T.Y."/>
            <person name="Grigoriev I.V."/>
        </authorList>
    </citation>
    <scope>NUCLEOTIDE SEQUENCE [LARGE SCALE GENOMIC DNA]</scope>
    <source>
        <strain evidence="8">CSF55</strain>
    </source>
</reference>
<dbReference type="Proteomes" id="UP000281549">
    <property type="component" value="Unassembled WGS sequence"/>
</dbReference>
<organism evidence="7 8">
    <name type="scientific">Rozella allomycis (strain CSF55)</name>
    <dbReference type="NCBI Taxonomy" id="988480"/>
    <lineage>
        <taxon>Eukaryota</taxon>
        <taxon>Fungi</taxon>
        <taxon>Fungi incertae sedis</taxon>
        <taxon>Cryptomycota</taxon>
        <taxon>Cryptomycota incertae sedis</taxon>
        <taxon>Rozella</taxon>
    </lineage>
</organism>
<evidence type="ECO:0000256" key="5">
    <source>
        <dbReference type="SAM" id="Phobius"/>
    </source>
</evidence>
<dbReference type="InterPro" id="IPR004712">
    <property type="entry name" value="Na+/H+_antiporter_fungi"/>
</dbReference>
<dbReference type="InterPro" id="IPR006153">
    <property type="entry name" value="Cation/H_exchanger_TM"/>
</dbReference>
<dbReference type="PANTHER" id="PTHR31382">
    <property type="entry name" value="NA(+)/H(+) ANTIPORTER"/>
    <property type="match status" value="1"/>
</dbReference>
<dbReference type="Pfam" id="PF00999">
    <property type="entry name" value="Na_H_Exchanger"/>
    <property type="match status" value="1"/>
</dbReference>
<proteinExistence type="predicted"/>
<keyword evidence="4 5" id="KW-0472">Membrane</keyword>
<dbReference type="GO" id="GO:0005886">
    <property type="term" value="C:plasma membrane"/>
    <property type="evidence" value="ECO:0007669"/>
    <property type="project" value="InterPro"/>
</dbReference>
<dbReference type="AlphaFoldDB" id="A0A4P9YML6"/>
<comment type="subcellular location">
    <subcellularLocation>
        <location evidence="1">Membrane</location>
        <topology evidence="1">Multi-pass membrane protein</topology>
    </subcellularLocation>
</comment>
<feature type="domain" description="Cation/H+ exchanger transmembrane" evidence="6">
    <location>
        <begin position="3"/>
        <end position="196"/>
    </location>
</feature>
<keyword evidence="2 5" id="KW-0812">Transmembrane</keyword>
<evidence type="ECO:0000256" key="2">
    <source>
        <dbReference type="ARBA" id="ARBA00022692"/>
    </source>
</evidence>
<feature type="non-terminal residue" evidence="7">
    <location>
        <position position="1"/>
    </location>
</feature>
<evidence type="ECO:0000313" key="7">
    <source>
        <dbReference type="EMBL" id="RKP20947.1"/>
    </source>
</evidence>
<evidence type="ECO:0000313" key="8">
    <source>
        <dbReference type="Proteomes" id="UP000281549"/>
    </source>
</evidence>
<feature type="transmembrane region" description="Helical" evidence="5">
    <location>
        <begin position="85"/>
        <end position="104"/>
    </location>
</feature>
<evidence type="ECO:0000256" key="3">
    <source>
        <dbReference type="ARBA" id="ARBA00022989"/>
    </source>
</evidence>
<dbReference type="GO" id="GO:0042391">
    <property type="term" value="P:regulation of membrane potential"/>
    <property type="evidence" value="ECO:0007669"/>
    <property type="project" value="InterPro"/>
</dbReference>
<feature type="transmembrane region" description="Helical" evidence="5">
    <location>
        <begin position="110"/>
        <end position="134"/>
    </location>
</feature>
<accession>A0A4P9YML6</accession>
<evidence type="ECO:0000256" key="1">
    <source>
        <dbReference type="ARBA" id="ARBA00004141"/>
    </source>
</evidence>
<protein>
    <submittedName>
        <fullName evidence="7">Sodium/hydrogen exchanger</fullName>
    </submittedName>
</protein>
<feature type="transmembrane region" description="Helical" evidence="5">
    <location>
        <begin position="175"/>
        <end position="197"/>
    </location>
</feature>
<keyword evidence="3 5" id="KW-1133">Transmembrane helix</keyword>
<gene>
    <name evidence="7" type="ORF">ROZALSC1DRAFT_12074</name>
</gene>
<dbReference type="PANTHER" id="PTHR31382:SF1">
    <property type="entry name" value="SODIUM ION_PROTON EXCHANGER (EUROFUNG)"/>
    <property type="match status" value="1"/>
</dbReference>
<sequence length="243" mass="27614">QVFISIVIGVMYGWVSRKVLQFSQGHHLIDKESFLVFSMALAFHIIGVVKLLGCNELMAVFVAGVTFAWDDWFVEETEGSNLQEVVDFIFNMSFFVFLGTVLPWAKYAEIISRLIMLSCCILLFRRLPFVMLISKYMHDLKTVKEAIFLGWFGPIGVGAILYSTLAVIMLQDEKYYNIASFIVLSSVIIHGATVPLFHLTLIRSRTRSEGALWPNPFVGRFDRYMSVSVSSEVDIDEDNEILV</sequence>
<name>A0A4P9YML6_ROZAC</name>
<dbReference type="GO" id="GO:0036376">
    <property type="term" value="P:sodium ion export across plasma membrane"/>
    <property type="evidence" value="ECO:0007669"/>
    <property type="project" value="InterPro"/>
</dbReference>
<dbReference type="EMBL" id="ML005005">
    <property type="protein sequence ID" value="RKP20947.1"/>
    <property type="molecule type" value="Genomic_DNA"/>
</dbReference>
<dbReference type="GO" id="GO:0015385">
    <property type="term" value="F:sodium:proton antiporter activity"/>
    <property type="evidence" value="ECO:0007669"/>
    <property type="project" value="InterPro"/>
</dbReference>
<evidence type="ECO:0000259" key="6">
    <source>
        <dbReference type="Pfam" id="PF00999"/>
    </source>
</evidence>
<evidence type="ECO:0000256" key="4">
    <source>
        <dbReference type="ARBA" id="ARBA00023136"/>
    </source>
</evidence>
<feature type="transmembrane region" description="Helical" evidence="5">
    <location>
        <begin position="146"/>
        <end position="169"/>
    </location>
</feature>